<dbReference type="EMBL" id="LFYR01000145">
    <property type="protein sequence ID" value="KMZ75588.1"/>
    <property type="molecule type" value="Genomic_DNA"/>
</dbReference>
<reference evidence="9" key="1">
    <citation type="journal article" date="2016" name="Nature">
        <title>The genome of the seagrass Zostera marina reveals angiosperm adaptation to the sea.</title>
        <authorList>
            <person name="Olsen J.L."/>
            <person name="Rouze P."/>
            <person name="Verhelst B."/>
            <person name="Lin Y.-C."/>
            <person name="Bayer T."/>
            <person name="Collen J."/>
            <person name="Dattolo E."/>
            <person name="De Paoli E."/>
            <person name="Dittami S."/>
            <person name="Maumus F."/>
            <person name="Michel G."/>
            <person name="Kersting A."/>
            <person name="Lauritano C."/>
            <person name="Lohaus R."/>
            <person name="Toepel M."/>
            <person name="Tonon T."/>
            <person name="Vanneste K."/>
            <person name="Amirebrahimi M."/>
            <person name="Brakel J."/>
            <person name="Bostroem C."/>
            <person name="Chovatia M."/>
            <person name="Grimwood J."/>
            <person name="Jenkins J.W."/>
            <person name="Jueterbock A."/>
            <person name="Mraz A."/>
            <person name="Stam W.T."/>
            <person name="Tice H."/>
            <person name="Bornberg-Bauer E."/>
            <person name="Green P.J."/>
            <person name="Pearson G.A."/>
            <person name="Procaccini G."/>
            <person name="Duarte C.M."/>
            <person name="Schmutz J."/>
            <person name="Reusch T.B.H."/>
            <person name="Van de Peer Y."/>
        </authorList>
    </citation>
    <scope>NUCLEOTIDE SEQUENCE [LARGE SCALE GENOMIC DNA]</scope>
    <source>
        <strain evidence="9">cv. Finnish</strain>
    </source>
</reference>
<accession>A0A0K9Q2T7</accession>
<comment type="caution">
    <text evidence="8">The sequence shown here is derived from an EMBL/GenBank/DDBJ whole genome shotgun (WGS) entry which is preliminary data.</text>
</comment>
<dbReference type="GO" id="GO:0042147">
    <property type="term" value="P:retrograde transport, endosome to Golgi"/>
    <property type="evidence" value="ECO:0007669"/>
    <property type="project" value="InterPro"/>
</dbReference>
<name>A0A0K9Q2T7_ZOSMR</name>
<feature type="domain" description="Vacuolar protein sorting-associated protein 54 N-terminal" evidence="7">
    <location>
        <begin position="137"/>
        <end position="329"/>
    </location>
</feature>
<gene>
    <name evidence="8" type="ORF">ZOSMA_112G00010</name>
</gene>
<keyword evidence="9" id="KW-1185">Reference proteome</keyword>
<keyword evidence="6" id="KW-0175">Coiled coil</keyword>
<dbReference type="InterPro" id="IPR019515">
    <property type="entry name" value="VPS54_N"/>
</dbReference>
<comment type="similarity">
    <text evidence="2">Belongs to the VPS54 family.</text>
</comment>
<sequence>MDSFPSHSGRLPDGSSWYRDPASITRTSSSAVVESLSFGGSGSQSLASILNNPQVDTSWSVWWPSAATTYAFPDPPPVIIPATPLPIISSSDFQTYISLISDSYSKFEDVRNHASKENADSEIRGQGGALVACLREVPSLFFKEDFALEEGEMFQAACPFSPLASENVALQEKLSQYLDVVEMHLVKEISLRSNSFFEAQGQLQGLDREIVETCARIRELKEMIRILNMDLVDSAKEVQSQNATRCNLVGLHQKLTVILYVSQALSALKLLVASADCASALDVIDDLQHMLDCEELTGLHCFRHLRDHLTESLNSIHSILSMEFMHVARHATNGGNNLDLLIQQGIKSRPDNVINGLR</sequence>
<dbReference type="OMA" id="MIRILNM"/>
<dbReference type="GO" id="GO:0005829">
    <property type="term" value="C:cytosol"/>
    <property type="evidence" value="ECO:0007669"/>
    <property type="project" value="GOC"/>
</dbReference>
<keyword evidence="4" id="KW-0653">Protein transport</keyword>
<evidence type="ECO:0000313" key="9">
    <source>
        <dbReference type="Proteomes" id="UP000036987"/>
    </source>
</evidence>
<protein>
    <recommendedName>
        <fullName evidence="7">Vacuolar protein sorting-associated protein 54 N-terminal domain-containing protein</fullName>
    </recommendedName>
</protein>
<comment type="subcellular location">
    <subcellularLocation>
        <location evidence="1">Golgi apparatus</location>
        <location evidence="1">trans-Golgi network</location>
    </subcellularLocation>
</comment>
<evidence type="ECO:0000313" key="8">
    <source>
        <dbReference type="EMBL" id="KMZ75588.1"/>
    </source>
</evidence>
<dbReference type="GO" id="GO:0000938">
    <property type="term" value="C:GARP complex"/>
    <property type="evidence" value="ECO:0007669"/>
    <property type="project" value="InterPro"/>
</dbReference>
<dbReference type="InterPro" id="IPR039745">
    <property type="entry name" value="Vps54"/>
</dbReference>
<dbReference type="AlphaFoldDB" id="A0A0K9Q2T7"/>
<proteinExistence type="inferred from homology"/>
<organism evidence="8 9">
    <name type="scientific">Zostera marina</name>
    <name type="common">Eelgrass</name>
    <dbReference type="NCBI Taxonomy" id="29655"/>
    <lineage>
        <taxon>Eukaryota</taxon>
        <taxon>Viridiplantae</taxon>
        <taxon>Streptophyta</taxon>
        <taxon>Embryophyta</taxon>
        <taxon>Tracheophyta</taxon>
        <taxon>Spermatophyta</taxon>
        <taxon>Magnoliopsida</taxon>
        <taxon>Liliopsida</taxon>
        <taxon>Zosteraceae</taxon>
        <taxon>Zostera</taxon>
    </lineage>
</organism>
<dbReference type="PANTHER" id="PTHR12965:SF0">
    <property type="entry name" value="VACUOLAR PROTEIN SORTING-ASSOCIATED PROTEIN 54"/>
    <property type="match status" value="1"/>
</dbReference>
<dbReference type="OrthoDB" id="10259024at2759"/>
<dbReference type="GO" id="GO:0015031">
    <property type="term" value="P:protein transport"/>
    <property type="evidence" value="ECO:0007669"/>
    <property type="project" value="UniProtKB-KW"/>
</dbReference>
<evidence type="ECO:0000259" key="7">
    <source>
        <dbReference type="Pfam" id="PF10475"/>
    </source>
</evidence>
<evidence type="ECO:0000256" key="5">
    <source>
        <dbReference type="ARBA" id="ARBA00023034"/>
    </source>
</evidence>
<evidence type="ECO:0000256" key="6">
    <source>
        <dbReference type="ARBA" id="ARBA00023054"/>
    </source>
</evidence>
<keyword evidence="3" id="KW-0813">Transport</keyword>
<evidence type="ECO:0000256" key="1">
    <source>
        <dbReference type="ARBA" id="ARBA00004601"/>
    </source>
</evidence>
<keyword evidence="5" id="KW-0333">Golgi apparatus</keyword>
<dbReference type="Proteomes" id="UP000036987">
    <property type="component" value="Unassembled WGS sequence"/>
</dbReference>
<dbReference type="Pfam" id="PF10475">
    <property type="entry name" value="Vps54_N"/>
    <property type="match status" value="1"/>
</dbReference>
<evidence type="ECO:0000256" key="3">
    <source>
        <dbReference type="ARBA" id="ARBA00022448"/>
    </source>
</evidence>
<evidence type="ECO:0000256" key="2">
    <source>
        <dbReference type="ARBA" id="ARBA00009150"/>
    </source>
</evidence>
<evidence type="ECO:0000256" key="4">
    <source>
        <dbReference type="ARBA" id="ARBA00022927"/>
    </source>
</evidence>
<dbReference type="STRING" id="29655.A0A0K9Q2T7"/>
<dbReference type="PANTHER" id="PTHR12965">
    <property type="entry name" value="VACUOLAR PROTEIN SORTING 54"/>
    <property type="match status" value="1"/>
</dbReference>